<sequence>MTPTSVEKPHHVDDARMRHISDADLAEAFGVATLADLRAQLSLPGRPRPVWDPARWAAANPASGPAVVAEADALLDRQVDFLDRGMGRSRLYGFHYLGWLNPLIQADALTGDPRYAECFERFFGQWYDSRDDVVGDWPGLDVIWYSLGVASRGAVFAKALAVFGDRLSQTRWAQLVKAIVGGARWAYEEHDSFRHGNWQLFSVAELLHVASVFPEAVEAPAWSARARQRLLDHLDRDFYADGGHHERSPGYHTMCLEALHRAAVIGEQHLGWDLAADERFRATHDWLAKLADDVGWIPHLQDSGVVWPAKLLLRGDYFHPGLGYGDLAAGWLTPAEIAEELSWLPPAPPRAPAAHAVVRGSELLATSRYAILRGAGTQTVVNFGPHVGHELESHSHHAALDFVIAADGVPLAWEAGCPPSYDDPGYYDWYQATRGHNTVQPHNAQLSTERAVVVDTFATLPQLDVFAAHHDGYPVRHDRRIVFVRAEPHYWLVTDVLGQNGFVWRIHGLAPWTDHGPGYRTAGLLVVPADPAGVERSDGPARIPDAATRQADYGTIHGLHLTFDGDRSDVLLTPAAGQQAPPTLSRRGRTLVVRVGDYEDHVTATHWKRFDAHTGTLIEDAAWS</sequence>
<proteinExistence type="predicted"/>
<dbReference type="Gene3D" id="2.70.98.70">
    <property type="match status" value="1"/>
</dbReference>
<dbReference type="Gene3D" id="1.50.10.100">
    <property type="entry name" value="Chondroitin AC/alginate lyase"/>
    <property type="match status" value="1"/>
</dbReference>
<evidence type="ECO:0000313" key="7">
    <source>
        <dbReference type="EMBL" id="MFC4129086.1"/>
    </source>
</evidence>
<name>A0ABV8LDV8_9ACTN</name>
<dbReference type="PANTHER" id="PTHR39210">
    <property type="entry name" value="HEPARIN-SULFATE LYASE"/>
    <property type="match status" value="1"/>
</dbReference>
<gene>
    <name evidence="7" type="ORF">ACFOZ4_00470</name>
</gene>
<organism evidence="7 8">
    <name type="scientific">Hamadaea flava</name>
    <dbReference type="NCBI Taxonomy" id="1742688"/>
    <lineage>
        <taxon>Bacteria</taxon>
        <taxon>Bacillati</taxon>
        <taxon>Actinomycetota</taxon>
        <taxon>Actinomycetes</taxon>
        <taxon>Micromonosporales</taxon>
        <taxon>Micromonosporaceae</taxon>
        <taxon>Hamadaea</taxon>
    </lineage>
</organism>
<comment type="subcellular location">
    <subcellularLocation>
        <location evidence="1">Periplasm</location>
    </subcellularLocation>
</comment>
<reference evidence="8" key="1">
    <citation type="journal article" date="2019" name="Int. J. Syst. Evol. Microbiol.">
        <title>The Global Catalogue of Microorganisms (GCM) 10K type strain sequencing project: providing services to taxonomists for standard genome sequencing and annotation.</title>
        <authorList>
            <consortium name="The Broad Institute Genomics Platform"/>
            <consortium name="The Broad Institute Genome Sequencing Center for Infectious Disease"/>
            <person name="Wu L."/>
            <person name="Ma J."/>
        </authorList>
    </citation>
    <scope>NUCLEOTIDE SEQUENCE [LARGE SCALE GENOMIC DNA]</scope>
    <source>
        <strain evidence="8">CGMCC 4.7289</strain>
    </source>
</reference>
<protein>
    <submittedName>
        <fullName evidence="7">Heparinase II/III family protein</fullName>
    </submittedName>
</protein>
<evidence type="ECO:0000259" key="5">
    <source>
        <dbReference type="Pfam" id="PF07940"/>
    </source>
</evidence>
<evidence type="ECO:0000256" key="1">
    <source>
        <dbReference type="ARBA" id="ARBA00004418"/>
    </source>
</evidence>
<dbReference type="SUPFAM" id="SSF48230">
    <property type="entry name" value="Chondroitin AC/alginate lyase"/>
    <property type="match status" value="1"/>
</dbReference>
<dbReference type="Proteomes" id="UP001595816">
    <property type="component" value="Unassembled WGS sequence"/>
</dbReference>
<dbReference type="InterPro" id="IPR008929">
    <property type="entry name" value="Chondroitin_lyas"/>
</dbReference>
<dbReference type="RefSeq" id="WP_253763251.1">
    <property type="nucleotide sequence ID" value="NZ_JAMZDZ010000001.1"/>
</dbReference>
<evidence type="ECO:0000313" key="8">
    <source>
        <dbReference type="Proteomes" id="UP001595816"/>
    </source>
</evidence>
<feature type="domain" description="Heparin-sulfate lyase N-terminal" evidence="6">
    <location>
        <begin position="95"/>
        <end position="263"/>
    </location>
</feature>
<dbReference type="InterPro" id="IPR031680">
    <property type="entry name" value="Hepar_II_III_N"/>
</dbReference>
<feature type="domain" description="Heparinase II/III-like C-terminal" evidence="5">
    <location>
        <begin position="360"/>
        <end position="518"/>
    </location>
</feature>
<keyword evidence="2" id="KW-0732">Signal</keyword>
<keyword evidence="4" id="KW-0456">Lyase</keyword>
<accession>A0ABV8LDV8</accession>
<dbReference type="Pfam" id="PF16889">
    <property type="entry name" value="Hepar_II_III_N"/>
    <property type="match status" value="1"/>
</dbReference>
<dbReference type="EMBL" id="JBHSAY010000002">
    <property type="protein sequence ID" value="MFC4129086.1"/>
    <property type="molecule type" value="Genomic_DNA"/>
</dbReference>
<comment type="caution">
    <text evidence="7">The sequence shown here is derived from an EMBL/GenBank/DDBJ whole genome shotgun (WGS) entry which is preliminary data.</text>
</comment>
<evidence type="ECO:0000256" key="4">
    <source>
        <dbReference type="ARBA" id="ARBA00023239"/>
    </source>
</evidence>
<evidence type="ECO:0000256" key="3">
    <source>
        <dbReference type="ARBA" id="ARBA00022764"/>
    </source>
</evidence>
<dbReference type="InterPro" id="IPR012480">
    <property type="entry name" value="Hepar_II_III_C"/>
</dbReference>
<keyword evidence="3" id="KW-0574">Periplasm</keyword>
<dbReference type="Pfam" id="PF07940">
    <property type="entry name" value="Hepar_II_III_C"/>
    <property type="match status" value="1"/>
</dbReference>
<evidence type="ECO:0000259" key="6">
    <source>
        <dbReference type="Pfam" id="PF16889"/>
    </source>
</evidence>
<evidence type="ECO:0000256" key="2">
    <source>
        <dbReference type="ARBA" id="ARBA00022729"/>
    </source>
</evidence>
<keyword evidence="8" id="KW-1185">Reference proteome</keyword>
<dbReference type="PANTHER" id="PTHR39210:SF1">
    <property type="entry name" value="HEPARIN-SULFATE LYASE"/>
    <property type="match status" value="1"/>
</dbReference>